<dbReference type="Proteomes" id="UP000036097">
    <property type="component" value="Unassembled WGS sequence"/>
</dbReference>
<evidence type="ECO:0000313" key="1">
    <source>
        <dbReference type="EMBL" id="KLV01386.1"/>
    </source>
</evidence>
<accession>A0A0J1GP38</accession>
<dbReference type="RefSeq" id="WP_047881128.1">
    <property type="nucleotide sequence ID" value="NZ_LDOT01000055.1"/>
</dbReference>
<dbReference type="PATRIC" id="fig|1195763.3.peg.4791"/>
<comment type="caution">
    <text evidence="1">The sequence shown here is derived from an EMBL/GenBank/DDBJ whole genome shotgun (WGS) entry which is preliminary data.</text>
</comment>
<keyword evidence="1" id="KW-0548">Nucleotidyltransferase</keyword>
<name>A0A0J1GP38_9GAMM</name>
<gene>
    <name evidence="1" type="ORF">ABT56_22365</name>
</gene>
<dbReference type="EMBL" id="LDOT01000055">
    <property type="protein sequence ID" value="KLV01386.1"/>
    <property type="molecule type" value="Genomic_DNA"/>
</dbReference>
<organism evidence="1 2">
    <name type="scientific">Photobacterium aquae</name>
    <dbReference type="NCBI Taxonomy" id="1195763"/>
    <lineage>
        <taxon>Bacteria</taxon>
        <taxon>Pseudomonadati</taxon>
        <taxon>Pseudomonadota</taxon>
        <taxon>Gammaproteobacteria</taxon>
        <taxon>Vibrionales</taxon>
        <taxon>Vibrionaceae</taxon>
        <taxon>Photobacterium</taxon>
    </lineage>
</organism>
<dbReference type="AlphaFoldDB" id="A0A0J1GP38"/>
<dbReference type="STRING" id="1195763.ABT56_22365"/>
<keyword evidence="1" id="KW-0808">Transferase</keyword>
<dbReference type="PANTHER" id="PTHR39327:SF1">
    <property type="entry name" value="BLR5470 PROTEIN"/>
    <property type="match status" value="1"/>
</dbReference>
<dbReference type="Pfam" id="PF06035">
    <property type="entry name" value="Peptidase_C93"/>
    <property type="match status" value="1"/>
</dbReference>
<dbReference type="PANTHER" id="PTHR39327">
    <property type="match status" value="1"/>
</dbReference>
<dbReference type="InterPro" id="IPR010319">
    <property type="entry name" value="Transglutaminase-like_Cys_pept"/>
</dbReference>
<sequence length="226" mass="26248">MKLKVLVIVVVCMGVLIGYAHTENFLDDKDIEKAAKIYGDDAKLRLNEWQKLIYKSQAKSRTEMQRLGDVNQFFNQLTFIDDVKLWGLEDYWATPIEFIGAKGGDCEDFSIAKYFTLRELGVSDEKIRLIYVKALSLDQFHMVVAYYPEPSSIPYILDNIDPDMKLATQREDLVPIYSFNAQHLWLMKERGRGQLTGKSTRLSKWTLMRDRYSRGDLKVPAIRLSY</sequence>
<keyword evidence="2" id="KW-1185">Reference proteome</keyword>
<dbReference type="GO" id="GO:0016779">
    <property type="term" value="F:nucleotidyltransferase activity"/>
    <property type="evidence" value="ECO:0007669"/>
    <property type="project" value="UniProtKB-KW"/>
</dbReference>
<evidence type="ECO:0000313" key="2">
    <source>
        <dbReference type="Proteomes" id="UP000036097"/>
    </source>
</evidence>
<reference evidence="1 2" key="1">
    <citation type="submission" date="2015-05" db="EMBL/GenBank/DDBJ databases">
        <title>Photobacterium galathea sp. nov.</title>
        <authorList>
            <person name="Machado H."/>
            <person name="Gram L."/>
        </authorList>
    </citation>
    <scope>NUCLEOTIDE SEQUENCE [LARGE SCALE GENOMIC DNA]</scope>
    <source>
        <strain evidence="1 2">CGMCC 1.12159</strain>
    </source>
</reference>
<proteinExistence type="predicted"/>
<protein>
    <submittedName>
        <fullName evidence="1">Sulfate adenylyltransferase</fullName>
    </submittedName>
</protein>
<dbReference type="Gene3D" id="3.10.620.30">
    <property type="match status" value="1"/>
</dbReference>